<gene>
    <name evidence="1" type="ORF">OXU80_24850</name>
</gene>
<protein>
    <submittedName>
        <fullName evidence="1">Response regulator</fullName>
    </submittedName>
</protein>
<accession>A0ACD4NMC2</accession>
<reference evidence="1" key="1">
    <citation type="submission" date="2022-11" db="EMBL/GenBank/DDBJ databases">
        <title>beta-Carotene-producing bacterium, Jeongeuplla avenae sp. nov., alleviates the salt stress of Arabidopsis seedlings.</title>
        <authorList>
            <person name="Jiang L."/>
            <person name="Lee J."/>
        </authorList>
    </citation>
    <scope>NUCLEOTIDE SEQUENCE</scope>
    <source>
        <strain evidence="1">DY_R2A_6</strain>
    </source>
</reference>
<name>A0ACD4NMC2_9HYPH</name>
<dbReference type="EMBL" id="CP113520">
    <property type="protein sequence ID" value="WAJ28017.1"/>
    <property type="molecule type" value="Genomic_DNA"/>
</dbReference>
<evidence type="ECO:0000313" key="1">
    <source>
        <dbReference type="EMBL" id="WAJ28017.1"/>
    </source>
</evidence>
<proteinExistence type="predicted"/>
<dbReference type="Proteomes" id="UP001163223">
    <property type="component" value="Chromosome"/>
</dbReference>
<keyword evidence="2" id="KW-1185">Reference proteome</keyword>
<organism evidence="1 2">
    <name type="scientific">Antarcticirhabdus aurantiaca</name>
    <dbReference type="NCBI Taxonomy" id="2606717"/>
    <lineage>
        <taxon>Bacteria</taxon>
        <taxon>Pseudomonadati</taxon>
        <taxon>Pseudomonadota</taxon>
        <taxon>Alphaproteobacteria</taxon>
        <taxon>Hyphomicrobiales</taxon>
        <taxon>Aurantimonadaceae</taxon>
        <taxon>Antarcticirhabdus</taxon>
    </lineage>
</organism>
<evidence type="ECO:0000313" key="2">
    <source>
        <dbReference type="Proteomes" id="UP001163223"/>
    </source>
</evidence>
<sequence length="121" mass="12942">MALRNKRVLIVEDEMLVAMTLEDTLLDLGMEVVGTAMHLAPAIEMAGRCELDVAVLDINLHGGRSYPVADVLIRRGIPFIFATGYGHAEGDEAYAGIPVLTKPYRPVDLAQALVLVLAAAG</sequence>